<dbReference type="InterPro" id="IPR028889">
    <property type="entry name" value="USP"/>
</dbReference>
<dbReference type="InterPro" id="IPR050164">
    <property type="entry name" value="Peptidase_C19"/>
</dbReference>
<dbReference type="GO" id="GO:0004843">
    <property type="term" value="F:cysteine-type deubiquitinase activity"/>
    <property type="evidence" value="ECO:0007669"/>
    <property type="project" value="InterPro"/>
</dbReference>
<dbReference type="Pfam" id="PF00443">
    <property type="entry name" value="UCH"/>
    <property type="match status" value="1"/>
</dbReference>
<dbReference type="AlphaFoldDB" id="A0A6J0C7A8"/>
<comment type="similarity">
    <text evidence="1">Belongs to the peptidase C19 family.</text>
</comment>
<dbReference type="InterPro" id="IPR001394">
    <property type="entry name" value="Peptidase_C19_UCH"/>
</dbReference>
<dbReference type="Gene3D" id="3.90.70.10">
    <property type="entry name" value="Cysteine proteinases"/>
    <property type="match status" value="1"/>
</dbReference>
<evidence type="ECO:0000313" key="5">
    <source>
        <dbReference type="RefSeq" id="XP_015523221.2"/>
    </source>
</evidence>
<dbReference type="GO" id="GO:0016579">
    <property type="term" value="P:protein deubiquitination"/>
    <property type="evidence" value="ECO:0007669"/>
    <property type="project" value="InterPro"/>
</dbReference>
<dbReference type="SUPFAM" id="SSF54001">
    <property type="entry name" value="Cysteine proteinases"/>
    <property type="match status" value="1"/>
</dbReference>
<feature type="region of interest" description="Disordered" evidence="2">
    <location>
        <begin position="90"/>
        <end position="118"/>
    </location>
</feature>
<dbReference type="PANTHER" id="PTHR24006">
    <property type="entry name" value="UBIQUITIN CARBOXYL-TERMINAL HYDROLASE"/>
    <property type="match status" value="1"/>
</dbReference>
<feature type="region of interest" description="Disordered" evidence="2">
    <location>
        <begin position="1"/>
        <end position="27"/>
    </location>
</feature>
<reference evidence="5" key="1">
    <citation type="submission" date="2025-08" db="UniProtKB">
        <authorList>
            <consortium name="RefSeq"/>
        </authorList>
    </citation>
    <scope>IDENTIFICATION</scope>
    <source>
        <tissue evidence="5">Thorax and Abdomen</tissue>
    </source>
</reference>
<accession>A0A6J0C7A8</accession>
<sequence length="826" mass="91839">MLSVATAAVHRNIRPKATTTSPTSPNIMVDTSCTWNARITQSAKRRRNHQGPCSARKKLIPSPTEDLSLNLNLNSSEITLTPIKKTIGNTGIADRNNYHQTPSDITHKNDSNKTNDATSMRKCNDVYLIVEVHDNTAPTTKNGAVKSDHTESKNCSLMPFVNSDEISIRPIVKKPIHRKIQKDDGTILRSELTIIKPSSGATSEPVSMNVLNTAEIQVQSKSTSPKTPVSKATKCTNPASISTVEANSSFGNALITTESFYKKSAAQRSTATTPLSLSKKNPNQSKSNSSIGIKSKIARAVENLKNSSENSINIFSLNTNDQPKSKTSKHIVNSTPKVAVIINPVVPNLQEICTAHNNFDASAIPEEMFNPWNGDDLEESGSTSLGSIKRLEILKVPDDRLLTETNLQEPYHLTGFPNPPGENRCWLNATLQALFAMPLLDTFHHYNLQDCSKLTKYLITTKVHWMKGTSGREKAYQTIKLLKEELGVLDETYPSERQQDVSEFLMILLNHIKSDLGKLISAEEGVNEMENVPKNQQDSHKVLKTPQTPNKRQPLADISIPQNNGMKRSHSLGDPNQSPKLKKLGLSHNNNDLLSPKLRKLSNPSDPSYKVHTPPLAPTNDETMLHKNPVDENFQLHLMEHYTCKGCQKHRQKKVDNLMLFVDIPSDDIMAPIDLQRAVENIFAPEERHLTCGTCKHDVHIMRTTFRRQPNILTLQVNRYGMSSEGIFSKISTDVTIPKNLDLGATFLNDAPKNSTAYEPICIIAHAGGTMDCGHYTSYVRHGNQWYHYNDMDVAPMTEEEALSAAQMTAYLVFFVKSAEQDSDEV</sequence>
<gene>
    <name evidence="5" type="primary">LOC107226812</name>
</gene>
<dbReference type="PANTHER" id="PTHR24006:SF915">
    <property type="entry name" value="UBIQUITIN CARBOXYL-TERMINAL HYDROLASE-RELATED"/>
    <property type="match status" value="1"/>
</dbReference>
<feature type="compositionally biased region" description="Basic residues" evidence="2">
    <location>
        <begin position="43"/>
        <end position="59"/>
    </location>
</feature>
<dbReference type="PROSITE" id="PS50235">
    <property type="entry name" value="USP_3"/>
    <property type="match status" value="1"/>
</dbReference>
<evidence type="ECO:0000256" key="1">
    <source>
        <dbReference type="ARBA" id="ARBA00009085"/>
    </source>
</evidence>
<dbReference type="GO" id="GO:0005634">
    <property type="term" value="C:nucleus"/>
    <property type="evidence" value="ECO:0007669"/>
    <property type="project" value="TreeGrafter"/>
</dbReference>
<dbReference type="GeneID" id="107226812"/>
<feature type="domain" description="USP" evidence="3">
    <location>
        <begin position="414"/>
        <end position="818"/>
    </location>
</feature>
<evidence type="ECO:0000259" key="3">
    <source>
        <dbReference type="PROSITE" id="PS50235"/>
    </source>
</evidence>
<dbReference type="CDD" id="cd02257">
    <property type="entry name" value="Peptidase_C19"/>
    <property type="match status" value="1"/>
</dbReference>
<proteinExistence type="inferred from homology"/>
<dbReference type="Proteomes" id="UP000829291">
    <property type="component" value="Chromosome 1"/>
</dbReference>
<feature type="compositionally biased region" description="Polar residues" evidence="2">
    <location>
        <begin position="17"/>
        <end position="27"/>
    </location>
</feature>
<dbReference type="GO" id="GO:0005829">
    <property type="term" value="C:cytosol"/>
    <property type="evidence" value="ECO:0007669"/>
    <property type="project" value="TreeGrafter"/>
</dbReference>
<feature type="region of interest" description="Disordered" evidence="2">
    <location>
        <begin position="271"/>
        <end position="291"/>
    </location>
</feature>
<dbReference type="OrthoDB" id="289038at2759"/>
<feature type="region of interest" description="Disordered" evidence="2">
    <location>
        <begin position="531"/>
        <end position="625"/>
    </location>
</feature>
<dbReference type="KEGG" id="nlo:107226812"/>
<evidence type="ECO:0000313" key="4">
    <source>
        <dbReference type="Proteomes" id="UP000829291"/>
    </source>
</evidence>
<feature type="region of interest" description="Disordered" evidence="2">
    <location>
        <begin position="41"/>
        <end position="60"/>
    </location>
</feature>
<name>A0A6J0C7A8_NEOLC</name>
<feature type="compositionally biased region" description="Low complexity" evidence="2">
    <location>
        <begin position="276"/>
        <end position="291"/>
    </location>
</feature>
<dbReference type="RefSeq" id="XP_015523221.2">
    <property type="nucleotide sequence ID" value="XM_015667735.2"/>
</dbReference>
<organism evidence="5">
    <name type="scientific">Neodiprion lecontei</name>
    <name type="common">Redheaded pine sawfly</name>
    <dbReference type="NCBI Taxonomy" id="441921"/>
    <lineage>
        <taxon>Eukaryota</taxon>
        <taxon>Metazoa</taxon>
        <taxon>Ecdysozoa</taxon>
        <taxon>Arthropoda</taxon>
        <taxon>Hexapoda</taxon>
        <taxon>Insecta</taxon>
        <taxon>Pterygota</taxon>
        <taxon>Neoptera</taxon>
        <taxon>Endopterygota</taxon>
        <taxon>Hymenoptera</taxon>
        <taxon>Tenthredinoidea</taxon>
        <taxon>Diprionidae</taxon>
        <taxon>Diprioninae</taxon>
        <taxon>Neodiprion</taxon>
    </lineage>
</organism>
<evidence type="ECO:0000256" key="2">
    <source>
        <dbReference type="SAM" id="MobiDB-lite"/>
    </source>
</evidence>
<dbReference type="InterPro" id="IPR038765">
    <property type="entry name" value="Papain-like_cys_pep_sf"/>
</dbReference>
<keyword evidence="4" id="KW-1185">Reference proteome</keyword>
<protein>
    <submittedName>
        <fullName evidence="5">Uncharacterized protein LOC107226812</fullName>
    </submittedName>
</protein>
<dbReference type="InParanoid" id="A0A6J0C7A8"/>